<dbReference type="Pfam" id="PF02362">
    <property type="entry name" value="B3"/>
    <property type="match status" value="1"/>
</dbReference>
<feature type="domain" description="TF-B3" evidence="6">
    <location>
        <begin position="133"/>
        <end position="223"/>
    </location>
</feature>
<feature type="region of interest" description="Disordered" evidence="5">
    <location>
        <begin position="263"/>
        <end position="288"/>
    </location>
</feature>
<gene>
    <name evidence="7" type="ORF">MARPO_0015s0164</name>
</gene>
<feature type="compositionally biased region" description="Basic residues" evidence="5">
    <location>
        <begin position="336"/>
        <end position="347"/>
    </location>
</feature>
<keyword evidence="2" id="KW-0238">DNA-binding</keyword>
<evidence type="ECO:0000256" key="4">
    <source>
        <dbReference type="ARBA" id="ARBA00023242"/>
    </source>
</evidence>
<organism evidence="7 8">
    <name type="scientific">Marchantia polymorpha</name>
    <name type="common">Common liverwort</name>
    <name type="synonym">Marchantia aquatica</name>
    <dbReference type="NCBI Taxonomy" id="3197"/>
    <lineage>
        <taxon>Eukaryota</taxon>
        <taxon>Viridiplantae</taxon>
        <taxon>Streptophyta</taxon>
        <taxon>Embryophyta</taxon>
        <taxon>Marchantiophyta</taxon>
        <taxon>Marchantiopsida</taxon>
        <taxon>Marchantiidae</taxon>
        <taxon>Marchantiales</taxon>
        <taxon>Marchantiaceae</taxon>
        <taxon>Marchantia</taxon>
    </lineage>
</organism>
<feature type="region of interest" description="Disordered" evidence="5">
    <location>
        <begin position="317"/>
        <end position="385"/>
    </location>
</feature>
<dbReference type="PROSITE" id="PS50863">
    <property type="entry name" value="B3"/>
    <property type="match status" value="1"/>
</dbReference>
<dbReference type="AlphaFoldDB" id="A0A2R6XGZ2"/>
<dbReference type="EMBL" id="KZ772687">
    <property type="protein sequence ID" value="PTQ45376.1"/>
    <property type="molecule type" value="Genomic_DNA"/>
</dbReference>
<evidence type="ECO:0000256" key="3">
    <source>
        <dbReference type="ARBA" id="ARBA00023163"/>
    </source>
</evidence>
<dbReference type="SUPFAM" id="SSF101936">
    <property type="entry name" value="DNA-binding pseudobarrel domain"/>
    <property type="match status" value="1"/>
</dbReference>
<evidence type="ECO:0000313" key="7">
    <source>
        <dbReference type="EMBL" id="PTQ45376.1"/>
    </source>
</evidence>
<evidence type="ECO:0000256" key="5">
    <source>
        <dbReference type="SAM" id="MobiDB-lite"/>
    </source>
</evidence>
<sequence length="518" mass="58146">MATDFRRDLEPASGKLTYEEARLKRIEDNKKRMEELGLKDQLSLFTKSPSKTNTPRKAIKKNLQECAVEIRRSPRVTRKPSVNYYEKNRAEVEGTGCPRKRIGRVLKRGFISPAARSEASVRASEIKTGHPSFVKAMLRSHTSGGFWLGLPSDFCITHFRKDELVILEDEDGLEWETIYLHHKKGLSGGWRGFSIDHDLEDGDAVVFELVKPTRFKVHITRAVGSKSLECTPNVALRSKSYRYALKENKENEHVNSALHKVLKREQQETEDAENRVSKRRAKLGAKSLKRKLDLSEDSACKYSVGDEPLHKKVIIEVSDSDNESPGDAGLKERQKSSGRRILRHRPPATKSVEKPVVPPLNVKISKGETQRNNKNGEEKNVHEPQRRKVTEAIQTPVVDKKKGVVLTKKVTEAIRTPVVDKKKGVVLTKKVTEAIQPPFVDKKKGVVLTKKVRFAAVPKTSACATTKSSLKLPPGAKIKAWGVCSIARNCNMSRKLPGTGTRKYSFFSPGKRPVAKAR</sequence>
<name>A0A2R6XGZ2_MARPO</name>
<dbReference type="InterPro" id="IPR003340">
    <property type="entry name" value="B3_DNA-bd"/>
</dbReference>
<dbReference type="OrthoDB" id="1909330at2759"/>
<dbReference type="SMART" id="SM01019">
    <property type="entry name" value="B3"/>
    <property type="match status" value="1"/>
</dbReference>
<dbReference type="Gene3D" id="2.40.330.10">
    <property type="entry name" value="DNA-binding pseudobarrel domain"/>
    <property type="match status" value="1"/>
</dbReference>
<feature type="compositionally biased region" description="Basic and acidic residues" evidence="5">
    <location>
        <begin position="365"/>
        <end position="385"/>
    </location>
</feature>
<keyword evidence="3" id="KW-0804">Transcription</keyword>
<reference evidence="8" key="1">
    <citation type="journal article" date="2017" name="Cell">
        <title>Insights into land plant evolution garnered from the Marchantia polymorpha genome.</title>
        <authorList>
            <person name="Bowman J.L."/>
            <person name="Kohchi T."/>
            <person name="Yamato K.T."/>
            <person name="Jenkins J."/>
            <person name="Shu S."/>
            <person name="Ishizaki K."/>
            <person name="Yamaoka S."/>
            <person name="Nishihama R."/>
            <person name="Nakamura Y."/>
            <person name="Berger F."/>
            <person name="Adam C."/>
            <person name="Aki S.S."/>
            <person name="Althoff F."/>
            <person name="Araki T."/>
            <person name="Arteaga-Vazquez M.A."/>
            <person name="Balasubrmanian S."/>
            <person name="Barry K."/>
            <person name="Bauer D."/>
            <person name="Boehm C.R."/>
            <person name="Briginshaw L."/>
            <person name="Caballero-Perez J."/>
            <person name="Catarino B."/>
            <person name="Chen F."/>
            <person name="Chiyoda S."/>
            <person name="Chovatia M."/>
            <person name="Davies K.M."/>
            <person name="Delmans M."/>
            <person name="Demura T."/>
            <person name="Dierschke T."/>
            <person name="Dolan L."/>
            <person name="Dorantes-Acosta A.E."/>
            <person name="Eklund D.M."/>
            <person name="Florent S.N."/>
            <person name="Flores-Sandoval E."/>
            <person name="Fujiyama A."/>
            <person name="Fukuzawa H."/>
            <person name="Galik B."/>
            <person name="Grimanelli D."/>
            <person name="Grimwood J."/>
            <person name="Grossniklaus U."/>
            <person name="Hamada T."/>
            <person name="Haseloff J."/>
            <person name="Hetherington A.J."/>
            <person name="Higo A."/>
            <person name="Hirakawa Y."/>
            <person name="Hundley H.N."/>
            <person name="Ikeda Y."/>
            <person name="Inoue K."/>
            <person name="Inoue S.I."/>
            <person name="Ishida S."/>
            <person name="Jia Q."/>
            <person name="Kakita M."/>
            <person name="Kanazawa T."/>
            <person name="Kawai Y."/>
            <person name="Kawashima T."/>
            <person name="Kennedy M."/>
            <person name="Kinose K."/>
            <person name="Kinoshita T."/>
            <person name="Kohara Y."/>
            <person name="Koide E."/>
            <person name="Komatsu K."/>
            <person name="Kopischke S."/>
            <person name="Kubo M."/>
            <person name="Kyozuka J."/>
            <person name="Lagercrantz U."/>
            <person name="Lin S.S."/>
            <person name="Lindquist E."/>
            <person name="Lipzen A.M."/>
            <person name="Lu C.W."/>
            <person name="De Luna E."/>
            <person name="Martienssen R.A."/>
            <person name="Minamino N."/>
            <person name="Mizutani M."/>
            <person name="Mizutani M."/>
            <person name="Mochizuki N."/>
            <person name="Monte I."/>
            <person name="Mosher R."/>
            <person name="Nagasaki H."/>
            <person name="Nakagami H."/>
            <person name="Naramoto S."/>
            <person name="Nishitani K."/>
            <person name="Ohtani M."/>
            <person name="Okamoto T."/>
            <person name="Okumura M."/>
            <person name="Phillips J."/>
            <person name="Pollak B."/>
            <person name="Reinders A."/>
            <person name="Rovekamp M."/>
            <person name="Sano R."/>
            <person name="Sawa S."/>
            <person name="Schmid M.W."/>
            <person name="Shirakawa M."/>
            <person name="Solano R."/>
            <person name="Spunde A."/>
            <person name="Suetsugu N."/>
            <person name="Sugano S."/>
            <person name="Sugiyama A."/>
            <person name="Sun R."/>
            <person name="Suzuki Y."/>
            <person name="Takenaka M."/>
            <person name="Takezawa D."/>
            <person name="Tomogane H."/>
            <person name="Tsuzuki M."/>
            <person name="Ueda T."/>
            <person name="Umeda M."/>
            <person name="Ward J.M."/>
            <person name="Watanabe Y."/>
            <person name="Yazaki K."/>
            <person name="Yokoyama R."/>
            <person name="Yoshitake Y."/>
            <person name="Yotsui I."/>
            <person name="Zachgo S."/>
            <person name="Schmutz J."/>
        </authorList>
    </citation>
    <scope>NUCLEOTIDE SEQUENCE [LARGE SCALE GENOMIC DNA]</scope>
    <source>
        <strain evidence="8">Tak-1</strain>
    </source>
</reference>
<keyword evidence="8" id="KW-1185">Reference proteome</keyword>
<feature type="compositionally biased region" description="Basic and acidic residues" evidence="5">
    <location>
        <begin position="263"/>
        <end position="276"/>
    </location>
</feature>
<dbReference type="InterPro" id="IPR044837">
    <property type="entry name" value="REM16-like"/>
</dbReference>
<keyword evidence="1" id="KW-0805">Transcription regulation</keyword>
<feature type="compositionally biased region" description="Basic residues" evidence="5">
    <location>
        <begin position="277"/>
        <end position="288"/>
    </location>
</feature>
<accession>A0A2R6XGZ2</accession>
<dbReference type="Proteomes" id="UP000244005">
    <property type="component" value="Unassembled WGS sequence"/>
</dbReference>
<evidence type="ECO:0000256" key="2">
    <source>
        <dbReference type="ARBA" id="ARBA00023125"/>
    </source>
</evidence>
<dbReference type="PANTHER" id="PTHR31391:SF4">
    <property type="entry name" value="B3 DOMAIN-CONTAINING PROTEIN OS03G0184500"/>
    <property type="match status" value="1"/>
</dbReference>
<keyword evidence="4" id="KW-0539">Nucleus</keyword>
<evidence type="ECO:0000259" key="6">
    <source>
        <dbReference type="PROSITE" id="PS50863"/>
    </source>
</evidence>
<evidence type="ECO:0000256" key="1">
    <source>
        <dbReference type="ARBA" id="ARBA00023015"/>
    </source>
</evidence>
<protein>
    <recommendedName>
        <fullName evidence="6">TF-B3 domain-containing protein</fullName>
    </recommendedName>
</protein>
<proteinExistence type="predicted"/>
<dbReference type="GO" id="GO:0003677">
    <property type="term" value="F:DNA binding"/>
    <property type="evidence" value="ECO:0007669"/>
    <property type="project" value="UniProtKB-KW"/>
</dbReference>
<dbReference type="PANTHER" id="PTHR31391">
    <property type="entry name" value="B3 DOMAIN-CONTAINING PROTEIN OS11G0197600-RELATED"/>
    <property type="match status" value="1"/>
</dbReference>
<dbReference type="CDD" id="cd10017">
    <property type="entry name" value="B3_DNA"/>
    <property type="match status" value="1"/>
</dbReference>
<evidence type="ECO:0000313" key="8">
    <source>
        <dbReference type="Proteomes" id="UP000244005"/>
    </source>
</evidence>
<dbReference type="InterPro" id="IPR015300">
    <property type="entry name" value="DNA-bd_pseudobarrel_sf"/>
</dbReference>